<keyword evidence="1" id="KW-1133">Transmembrane helix</keyword>
<dbReference type="EMBL" id="RJJX01000030">
    <property type="protein sequence ID" value="RUT73040.1"/>
    <property type="molecule type" value="Genomic_DNA"/>
</dbReference>
<keyword evidence="3" id="KW-1185">Reference proteome</keyword>
<evidence type="ECO:0000313" key="3">
    <source>
        <dbReference type="Proteomes" id="UP000282985"/>
    </source>
</evidence>
<dbReference type="AlphaFoldDB" id="A0A434AF94"/>
<gene>
    <name evidence="2" type="ORF">DLK05_15320</name>
</gene>
<dbReference type="OrthoDB" id="965642at2"/>
<dbReference type="RefSeq" id="WP_127344841.1">
    <property type="nucleotide sequence ID" value="NZ_RJJX01000030.1"/>
</dbReference>
<feature type="transmembrane region" description="Helical" evidence="1">
    <location>
        <begin position="14"/>
        <end position="32"/>
    </location>
</feature>
<organism evidence="2 3">
    <name type="scientific">Ancylomarina longa</name>
    <dbReference type="NCBI Taxonomy" id="2487017"/>
    <lineage>
        <taxon>Bacteria</taxon>
        <taxon>Pseudomonadati</taxon>
        <taxon>Bacteroidota</taxon>
        <taxon>Bacteroidia</taxon>
        <taxon>Marinilabiliales</taxon>
        <taxon>Marinifilaceae</taxon>
        <taxon>Ancylomarina</taxon>
    </lineage>
</organism>
<keyword evidence="1" id="KW-0472">Membrane</keyword>
<dbReference type="Gene3D" id="3.30.300.250">
    <property type="match status" value="1"/>
</dbReference>
<sequence>MEQAKNSSKTVKTVVGLIIGLGVAFLVKQFLFTPVSFDKAMMQAASQINESCPIMVDQETRLDNAIALPDNILQYNYTLVKMVKDSIDIAAFQNYMQPMIENNVKTNPDLKMYRDNKTTMAYNYRDKNGVFLTKILITSKQYQN</sequence>
<evidence type="ECO:0000313" key="2">
    <source>
        <dbReference type="EMBL" id="RUT73040.1"/>
    </source>
</evidence>
<evidence type="ECO:0000256" key="1">
    <source>
        <dbReference type="SAM" id="Phobius"/>
    </source>
</evidence>
<accession>A0A434AF94</accession>
<name>A0A434AF94_9BACT</name>
<comment type="caution">
    <text evidence="2">The sequence shown here is derived from an EMBL/GenBank/DDBJ whole genome shotgun (WGS) entry which is preliminary data.</text>
</comment>
<reference evidence="2 3" key="1">
    <citation type="submission" date="2018-11" db="EMBL/GenBank/DDBJ databases">
        <title>Parancylomarina longa gen. nov., sp. nov., isolated from sediments of southern Okinawa.</title>
        <authorList>
            <person name="Fu T."/>
        </authorList>
    </citation>
    <scope>NUCLEOTIDE SEQUENCE [LARGE SCALE GENOMIC DNA]</scope>
    <source>
        <strain evidence="2 3">T3-2 S1-C</strain>
    </source>
</reference>
<dbReference type="Proteomes" id="UP000282985">
    <property type="component" value="Unassembled WGS sequence"/>
</dbReference>
<keyword evidence="1" id="KW-0812">Transmembrane</keyword>
<protein>
    <submittedName>
        <fullName evidence="2">Uncharacterized protein</fullName>
    </submittedName>
</protein>
<proteinExistence type="predicted"/>